<organism evidence="1">
    <name type="scientific">Dulem virus 40</name>
    <dbReference type="NCBI Taxonomy" id="3145758"/>
    <lineage>
        <taxon>Viruses</taxon>
        <taxon>Duplodnaviria</taxon>
        <taxon>Heunggongvirae</taxon>
        <taxon>Uroviricota</taxon>
        <taxon>Caudoviricetes</taxon>
    </lineage>
</organism>
<name>A0AAU8AWD6_9CAUD</name>
<accession>A0AAU8AWD6</accession>
<evidence type="ECO:0008006" key="2">
    <source>
        <dbReference type="Google" id="ProtNLM"/>
    </source>
</evidence>
<dbReference type="EMBL" id="PP511379">
    <property type="protein sequence ID" value="XCD03665.1"/>
    <property type="molecule type" value="Genomic_DNA"/>
</dbReference>
<proteinExistence type="predicted"/>
<reference evidence="1" key="1">
    <citation type="submission" date="2024-03" db="EMBL/GenBank/DDBJ databases">
        <title>Diverse circular DNA viruses in blood, oral, and fecal samples of captive lemurs.</title>
        <authorList>
            <person name="Paietta E.N."/>
            <person name="Kraberger S."/>
            <person name="Lund M.C."/>
            <person name="Custer J.M."/>
            <person name="Vargas K.M."/>
            <person name="Ehmke E.E."/>
            <person name="Yoder A.D."/>
            <person name="Varsani A."/>
        </authorList>
    </citation>
    <scope>NUCLEOTIDE SEQUENCE</scope>
    <source>
        <strain evidence="1">Duke_21_1</strain>
    </source>
</reference>
<sequence length="50" mass="5832">MKKFEYYSFYGAHGDDTNRYLDDLGSQGWEAYAILPHDGGIVVYLKREKL</sequence>
<evidence type="ECO:0000313" key="1">
    <source>
        <dbReference type="EMBL" id="XCD03665.1"/>
    </source>
</evidence>
<protein>
    <recommendedName>
        <fullName evidence="2">DUF4177 domain-containing protein</fullName>
    </recommendedName>
</protein>